<gene>
    <name evidence="1" type="ORF">F3059_02055</name>
</gene>
<keyword evidence="2" id="KW-1185">Reference proteome</keyword>
<organism evidence="1 2">
    <name type="scientific">Salibacter halophilus</name>
    <dbReference type="NCBI Taxonomy" id="1803916"/>
    <lineage>
        <taxon>Bacteria</taxon>
        <taxon>Pseudomonadati</taxon>
        <taxon>Bacteroidota</taxon>
        <taxon>Flavobacteriia</taxon>
        <taxon>Flavobacteriales</taxon>
        <taxon>Salibacteraceae</taxon>
        <taxon>Salibacter</taxon>
    </lineage>
</organism>
<sequence length="174" mass="19843">MRINIFFGVIISLFLFVGCGSMGGGSHRGKLYRSFYLKEGGLKYFIKPMKFKGEDAELLVDFNIESVKGNIAVVNFSIFHEKPLKKLSSFEISNPDTSIKAGEIESMFVELESNNEYESRFTSHIPNSGLKHIFQNQHWTIKAVEAKTKLEFEPKRSTEKDIEKINKAVIQLLD</sequence>
<evidence type="ECO:0000313" key="2">
    <source>
        <dbReference type="Proteomes" id="UP000435357"/>
    </source>
</evidence>
<comment type="caution">
    <text evidence="1">The sequence shown here is derived from an EMBL/GenBank/DDBJ whole genome shotgun (WGS) entry which is preliminary data.</text>
</comment>
<accession>A0A6N6MCN9</accession>
<dbReference type="Proteomes" id="UP000435357">
    <property type="component" value="Unassembled WGS sequence"/>
</dbReference>
<evidence type="ECO:0000313" key="1">
    <source>
        <dbReference type="EMBL" id="KAB1066283.1"/>
    </source>
</evidence>
<proteinExistence type="predicted"/>
<protein>
    <recommendedName>
        <fullName evidence="3">Lipoprotein</fullName>
    </recommendedName>
</protein>
<dbReference type="AlphaFoldDB" id="A0A6N6MCN9"/>
<dbReference type="PROSITE" id="PS51257">
    <property type="entry name" value="PROKAR_LIPOPROTEIN"/>
    <property type="match status" value="1"/>
</dbReference>
<dbReference type="EMBL" id="WACR01000001">
    <property type="protein sequence ID" value="KAB1066283.1"/>
    <property type="molecule type" value="Genomic_DNA"/>
</dbReference>
<evidence type="ECO:0008006" key="3">
    <source>
        <dbReference type="Google" id="ProtNLM"/>
    </source>
</evidence>
<reference evidence="1 2" key="1">
    <citation type="submission" date="2019-09" db="EMBL/GenBank/DDBJ databases">
        <title>Genomes of Cryomorphaceae.</title>
        <authorList>
            <person name="Bowman J.P."/>
        </authorList>
    </citation>
    <scope>NUCLEOTIDE SEQUENCE [LARGE SCALE GENOMIC DNA]</scope>
    <source>
        <strain evidence="1 2">KCTC 52047</strain>
    </source>
</reference>
<dbReference type="RefSeq" id="WP_151166271.1">
    <property type="nucleotide sequence ID" value="NZ_WACR01000001.1"/>
</dbReference>
<name>A0A6N6MCN9_9FLAO</name>